<gene>
    <name evidence="2" type="ORF">R1sor_003991</name>
</gene>
<dbReference type="InterPro" id="IPR001810">
    <property type="entry name" value="F-box_dom"/>
</dbReference>
<dbReference type="Gene3D" id="3.80.10.10">
    <property type="entry name" value="Ribonuclease Inhibitor"/>
    <property type="match status" value="1"/>
</dbReference>
<dbReference type="Pfam" id="PF12937">
    <property type="entry name" value="F-box-like"/>
    <property type="match status" value="1"/>
</dbReference>
<dbReference type="InterPro" id="IPR006553">
    <property type="entry name" value="Leu-rich_rpt_Cys-con_subtyp"/>
</dbReference>
<comment type="caution">
    <text evidence="2">The sequence shown here is derived from an EMBL/GenBank/DDBJ whole genome shotgun (WGS) entry which is preliminary data.</text>
</comment>
<protein>
    <recommendedName>
        <fullName evidence="1">F-box domain-containing protein</fullName>
    </recommendedName>
</protein>
<name>A0ABD3H9B9_9MARC</name>
<dbReference type="InterPro" id="IPR032675">
    <property type="entry name" value="LRR_dom_sf"/>
</dbReference>
<accession>A0ABD3H9B9</accession>
<evidence type="ECO:0000313" key="3">
    <source>
        <dbReference type="Proteomes" id="UP001633002"/>
    </source>
</evidence>
<feature type="domain" description="F-box" evidence="1">
    <location>
        <begin position="10"/>
        <end position="51"/>
    </location>
</feature>
<organism evidence="2 3">
    <name type="scientific">Riccia sorocarpa</name>
    <dbReference type="NCBI Taxonomy" id="122646"/>
    <lineage>
        <taxon>Eukaryota</taxon>
        <taxon>Viridiplantae</taxon>
        <taxon>Streptophyta</taxon>
        <taxon>Embryophyta</taxon>
        <taxon>Marchantiophyta</taxon>
        <taxon>Marchantiopsida</taxon>
        <taxon>Marchantiidae</taxon>
        <taxon>Marchantiales</taxon>
        <taxon>Ricciaceae</taxon>
        <taxon>Riccia</taxon>
    </lineage>
</organism>
<dbReference type="PANTHER" id="PTHR38926">
    <property type="entry name" value="F-BOX DOMAIN CONTAINING PROTEIN, EXPRESSED"/>
    <property type="match status" value="1"/>
</dbReference>
<sequence length="215" mass="24566">MEGSWASLMNELLADVFVRLPFEERLTTIPLVCKGWKRATHEPACWRNVDMEPWLRAKCERTYDWEFGCSKELEPVVKLVVDRSKGQLRQLRTIFCSSKSVQYIAKNCPLLTNLTHEFCGLELPDGDQEATAIGSYMQGLKHLELKKTISLTDFGLMHIASGCRDLESLNLACCSNVSPRALEKVSSMCPKLTKFMKPIHPRITVDQKLLWLLFD</sequence>
<dbReference type="PANTHER" id="PTHR38926:SF5">
    <property type="entry name" value="F-BOX AND LEUCINE-RICH REPEAT PROTEIN 6"/>
    <property type="match status" value="1"/>
</dbReference>
<dbReference type="EMBL" id="JBJQOH010000006">
    <property type="protein sequence ID" value="KAL3685969.1"/>
    <property type="molecule type" value="Genomic_DNA"/>
</dbReference>
<evidence type="ECO:0000259" key="1">
    <source>
        <dbReference type="Pfam" id="PF12937"/>
    </source>
</evidence>
<evidence type="ECO:0000313" key="2">
    <source>
        <dbReference type="EMBL" id="KAL3685969.1"/>
    </source>
</evidence>
<dbReference type="Gene3D" id="1.20.1280.50">
    <property type="match status" value="1"/>
</dbReference>
<dbReference type="AlphaFoldDB" id="A0ABD3H9B9"/>
<dbReference type="Proteomes" id="UP001633002">
    <property type="component" value="Unassembled WGS sequence"/>
</dbReference>
<dbReference type="SUPFAM" id="SSF52047">
    <property type="entry name" value="RNI-like"/>
    <property type="match status" value="1"/>
</dbReference>
<keyword evidence="3" id="KW-1185">Reference proteome</keyword>
<dbReference type="InterPro" id="IPR036047">
    <property type="entry name" value="F-box-like_dom_sf"/>
</dbReference>
<dbReference type="SMART" id="SM00367">
    <property type="entry name" value="LRR_CC"/>
    <property type="match status" value="2"/>
</dbReference>
<dbReference type="SUPFAM" id="SSF81383">
    <property type="entry name" value="F-box domain"/>
    <property type="match status" value="1"/>
</dbReference>
<reference evidence="2 3" key="1">
    <citation type="submission" date="2024-09" db="EMBL/GenBank/DDBJ databases">
        <title>Chromosome-scale assembly of Riccia sorocarpa.</title>
        <authorList>
            <person name="Paukszto L."/>
        </authorList>
    </citation>
    <scope>NUCLEOTIDE SEQUENCE [LARGE SCALE GENOMIC DNA]</scope>
    <source>
        <strain evidence="2">LP-2024</strain>
        <tissue evidence="2">Aerial parts of the thallus</tissue>
    </source>
</reference>
<proteinExistence type="predicted"/>